<sequence length="101" mass="10928">MLATLDPDADEVYDVALVPRRRTGLTRVLVTALDLWCAASGGLMELTRVGSVVVRERVSGLEVLRLDVPTAEAAALTLESLRDDLAAMEPAEFRAAWHLAP</sequence>
<dbReference type="AlphaFoldDB" id="A0A930UWK1"/>
<protein>
    <submittedName>
        <fullName evidence="1">Uncharacterized protein</fullName>
    </submittedName>
</protein>
<accession>A0A930UWK1</accession>
<gene>
    <name evidence="1" type="ORF">ISG29_01725</name>
</gene>
<dbReference type="Proteomes" id="UP000656804">
    <property type="component" value="Unassembled WGS sequence"/>
</dbReference>
<dbReference type="RefSeq" id="WP_194501625.1">
    <property type="nucleotide sequence ID" value="NZ_JADIVZ010000001.1"/>
</dbReference>
<reference evidence="1" key="1">
    <citation type="submission" date="2020-11" db="EMBL/GenBank/DDBJ databases">
        <title>Nocardioides sp. CBS4Y-1, whole genome shotgun sequence.</title>
        <authorList>
            <person name="Tuo L."/>
        </authorList>
    </citation>
    <scope>NUCLEOTIDE SEQUENCE</scope>
    <source>
        <strain evidence="1">CBS4Y-1</strain>
    </source>
</reference>
<name>A0A930UWK1_9ACTN</name>
<evidence type="ECO:0000313" key="2">
    <source>
        <dbReference type="Proteomes" id="UP000656804"/>
    </source>
</evidence>
<comment type="caution">
    <text evidence="1">The sequence shown here is derived from an EMBL/GenBank/DDBJ whole genome shotgun (WGS) entry which is preliminary data.</text>
</comment>
<evidence type="ECO:0000313" key="1">
    <source>
        <dbReference type="EMBL" id="MBF4160390.1"/>
    </source>
</evidence>
<proteinExistence type="predicted"/>
<dbReference type="EMBL" id="JADIVZ010000001">
    <property type="protein sequence ID" value="MBF4160390.1"/>
    <property type="molecule type" value="Genomic_DNA"/>
</dbReference>
<organism evidence="1 2">
    <name type="scientific">Nocardioides acrostichi</name>
    <dbReference type="NCBI Taxonomy" id="2784339"/>
    <lineage>
        <taxon>Bacteria</taxon>
        <taxon>Bacillati</taxon>
        <taxon>Actinomycetota</taxon>
        <taxon>Actinomycetes</taxon>
        <taxon>Propionibacteriales</taxon>
        <taxon>Nocardioidaceae</taxon>
        <taxon>Nocardioides</taxon>
    </lineage>
</organism>
<keyword evidence="2" id="KW-1185">Reference proteome</keyword>